<accession>A0ABU8BFL3</accession>
<feature type="transmembrane region" description="Helical" evidence="8">
    <location>
        <begin position="302"/>
        <end position="323"/>
    </location>
</feature>
<keyword evidence="11" id="KW-1185">Reference proteome</keyword>
<dbReference type="PANTHER" id="PTHR30576:SF21">
    <property type="entry name" value="UDP-GLUCOSE:UNDECAPRENYL-PHOSPHATE GLUCOSE-1-PHOSPHATE TRANSFERASE"/>
    <property type="match status" value="1"/>
</dbReference>
<dbReference type="InterPro" id="IPR017475">
    <property type="entry name" value="EPS_sugar_tfrase"/>
</dbReference>
<evidence type="ECO:0000256" key="8">
    <source>
        <dbReference type="SAM" id="Phobius"/>
    </source>
</evidence>
<gene>
    <name evidence="10" type="ORF">V1286_004857</name>
</gene>
<feature type="transmembrane region" description="Helical" evidence="8">
    <location>
        <begin position="103"/>
        <end position="121"/>
    </location>
</feature>
<dbReference type="Pfam" id="PF02397">
    <property type="entry name" value="Bac_transf"/>
    <property type="match status" value="1"/>
</dbReference>
<keyword evidence="6 8" id="KW-0472">Membrane</keyword>
<dbReference type="PANTHER" id="PTHR30576">
    <property type="entry name" value="COLANIC BIOSYNTHESIS UDP-GLUCOSE LIPID CARRIER TRANSFERASE"/>
    <property type="match status" value="1"/>
</dbReference>
<evidence type="ECO:0000256" key="3">
    <source>
        <dbReference type="ARBA" id="ARBA00022679"/>
    </source>
</evidence>
<comment type="subcellular location">
    <subcellularLocation>
        <location evidence="1">Membrane</location>
        <topology evidence="1">Multi-pass membrane protein</topology>
    </subcellularLocation>
</comment>
<dbReference type="InterPro" id="IPR003362">
    <property type="entry name" value="Bact_transf"/>
</dbReference>
<dbReference type="RefSeq" id="WP_334483375.1">
    <property type="nucleotide sequence ID" value="NZ_JAZHRV010000001.1"/>
</dbReference>
<feature type="transmembrane region" description="Helical" evidence="8">
    <location>
        <begin position="32"/>
        <end position="52"/>
    </location>
</feature>
<evidence type="ECO:0000256" key="5">
    <source>
        <dbReference type="ARBA" id="ARBA00022989"/>
    </source>
</evidence>
<feature type="transmembrane region" description="Helical" evidence="8">
    <location>
        <begin position="64"/>
        <end position="82"/>
    </location>
</feature>
<evidence type="ECO:0000256" key="2">
    <source>
        <dbReference type="ARBA" id="ARBA00006464"/>
    </source>
</evidence>
<dbReference type="EMBL" id="JAZHRV010000001">
    <property type="protein sequence ID" value="MEH2557328.1"/>
    <property type="molecule type" value="Genomic_DNA"/>
</dbReference>
<dbReference type="NCBIfam" id="TIGR03025">
    <property type="entry name" value="EPS_sugtrans"/>
    <property type="match status" value="1"/>
</dbReference>
<keyword evidence="7" id="KW-0270">Exopolysaccharide synthesis</keyword>
<organism evidence="10 11">
    <name type="scientific">Bradyrhizobium algeriense</name>
    <dbReference type="NCBI Taxonomy" id="634784"/>
    <lineage>
        <taxon>Bacteria</taxon>
        <taxon>Pseudomonadati</taxon>
        <taxon>Pseudomonadota</taxon>
        <taxon>Alphaproteobacteria</taxon>
        <taxon>Hyphomicrobiales</taxon>
        <taxon>Nitrobacteraceae</taxon>
        <taxon>Bradyrhizobium</taxon>
    </lineage>
</organism>
<evidence type="ECO:0000256" key="4">
    <source>
        <dbReference type="ARBA" id="ARBA00022692"/>
    </source>
</evidence>
<reference evidence="10 11" key="1">
    <citation type="submission" date="2024-02" db="EMBL/GenBank/DDBJ databases">
        <title>Adaptive strategies in a cosmopolitan and abundant soil bacterium.</title>
        <authorList>
            <person name="Carini P."/>
        </authorList>
    </citation>
    <scope>NUCLEOTIDE SEQUENCE [LARGE SCALE GENOMIC DNA]</scope>
    <source>
        <strain evidence="10 11">AZCC 1608</strain>
    </source>
</reference>
<evidence type="ECO:0000256" key="7">
    <source>
        <dbReference type="ARBA" id="ARBA00023169"/>
    </source>
</evidence>
<keyword evidence="3" id="KW-0808">Transferase</keyword>
<comment type="caution">
    <text evidence="10">The sequence shown here is derived from an EMBL/GenBank/DDBJ whole genome shotgun (WGS) entry which is preliminary data.</text>
</comment>
<evidence type="ECO:0000313" key="10">
    <source>
        <dbReference type="EMBL" id="MEH2557328.1"/>
    </source>
</evidence>
<feature type="transmembrane region" description="Helical" evidence="8">
    <location>
        <begin position="127"/>
        <end position="146"/>
    </location>
</feature>
<comment type="similarity">
    <text evidence="2">Belongs to the bacterial sugar transferase family.</text>
</comment>
<protein>
    <submittedName>
        <fullName evidence="10">Undecaprenyl-phosphate glucose phosphotransferase</fullName>
    </submittedName>
</protein>
<proteinExistence type="inferred from homology"/>
<keyword evidence="4 8" id="KW-0812">Transmembrane</keyword>
<dbReference type="Pfam" id="PF13727">
    <property type="entry name" value="CoA_binding_3"/>
    <property type="match status" value="1"/>
</dbReference>
<sequence>MSIGADIGNKVGQLDNSAGGPPARFSSNAVPYLLSTADAFVILLSSVAGGIGYQLSIGNDVPNILPHCAVGLLASFIHILRMSGSGYYDFPDSAKPRVEIGEILICWFTTGLLLAFFAFLLKIGVDYSRGAFVVFYFAAPVGLLAVRKGTKVALAAAVLRGVIGRRDIVLIGDFHEIAALEPRDLLVFFGTSEVSRFTLSSEDDPVKRDAIDVSVINSAANFVRRNNCREVLLAMPWEDAPRLEFIRENVKSLPVAVRLLPDMRVRTLTNYASSARQRVLAIEIQRAPLSAAERFVKRVMDVVIASLALVFFLPIMALTAFAIKLDSPGPVIFRQFRKGFNGKQFMMFKFRTMTVQENGSAVVQATRDDPRVTSIGHLLRSASIDELPQLLNVVRGDMSLIGPRPHALAHDNYFETVLSEYAFRHHVKPGMTGWAQCNGARGGTPTIEHISERVKLDLWYINNWSLWLDIQILIKTFFEVLRRRNAY</sequence>
<evidence type="ECO:0000256" key="1">
    <source>
        <dbReference type="ARBA" id="ARBA00004141"/>
    </source>
</evidence>
<evidence type="ECO:0000259" key="9">
    <source>
        <dbReference type="Pfam" id="PF02397"/>
    </source>
</evidence>
<dbReference type="NCBIfam" id="TIGR03023">
    <property type="entry name" value="WcaJ_sugtrans"/>
    <property type="match status" value="1"/>
</dbReference>
<evidence type="ECO:0000313" key="11">
    <source>
        <dbReference type="Proteomes" id="UP001364224"/>
    </source>
</evidence>
<keyword evidence="5 8" id="KW-1133">Transmembrane helix</keyword>
<dbReference type="Proteomes" id="UP001364224">
    <property type="component" value="Unassembled WGS sequence"/>
</dbReference>
<name>A0ABU8BFL3_9BRAD</name>
<dbReference type="InterPro" id="IPR017473">
    <property type="entry name" value="Undecaprenyl-P_gluc_Ptfrase"/>
</dbReference>
<evidence type="ECO:0000256" key="6">
    <source>
        <dbReference type="ARBA" id="ARBA00023136"/>
    </source>
</evidence>
<feature type="domain" description="Bacterial sugar transferase" evidence="9">
    <location>
        <begin position="297"/>
        <end position="481"/>
    </location>
</feature>